<protein>
    <recommendedName>
        <fullName evidence="2">VQ domain-containing protein</fullName>
    </recommendedName>
</protein>
<evidence type="ECO:0000256" key="1">
    <source>
        <dbReference type="SAM" id="MobiDB-lite"/>
    </source>
</evidence>
<evidence type="ECO:0000313" key="4">
    <source>
        <dbReference type="Proteomes" id="UP000231279"/>
    </source>
</evidence>
<evidence type="ECO:0000259" key="2">
    <source>
        <dbReference type="Pfam" id="PF05678"/>
    </source>
</evidence>
<sequence>MHMPEFPSGRSPRREHQLHGPRPSQLRVSKDSHKIRKPALEPPPAAPPQTHHHPHGPPRPPVIIYTVSPKIIHVNPNEFMSLVQRLTGPNTSCASSTVNNSAPTSFQENGGSISPAARLASIEKTKSYPRIQTEVFDQSMEIIEGLEIGSEIERTGQFPGVLSPNPNNLPPLIPPNFFSAPSDSNPLNFFPDLSPVLNCNRNFNQLENGFVIHSPNTLDLFNTLFDL</sequence>
<dbReference type="InterPro" id="IPR008889">
    <property type="entry name" value="VQ"/>
</dbReference>
<reference evidence="4" key="1">
    <citation type="journal article" date="2018" name="Gigascience">
        <title>Genome assembly of the Pink Ipe (Handroanthus impetiginosus, Bignoniaceae), a highly valued, ecologically keystone Neotropical timber forest tree.</title>
        <authorList>
            <person name="Silva-Junior O.B."/>
            <person name="Grattapaglia D."/>
            <person name="Novaes E."/>
            <person name="Collevatti R.G."/>
        </authorList>
    </citation>
    <scope>NUCLEOTIDE SEQUENCE [LARGE SCALE GENOMIC DNA]</scope>
    <source>
        <strain evidence="4">cv. UFG-1</strain>
    </source>
</reference>
<dbReference type="InterPro" id="IPR039607">
    <property type="entry name" value="VQ_8/17/18/20/21/25"/>
</dbReference>
<gene>
    <name evidence="3" type="ORF">CDL12_16520</name>
</gene>
<evidence type="ECO:0000313" key="3">
    <source>
        <dbReference type="EMBL" id="PIN10871.1"/>
    </source>
</evidence>
<dbReference type="OrthoDB" id="695631at2759"/>
<dbReference type="PANTHER" id="PTHR33143:SF6">
    <property type="entry name" value="OS08G0102900 PROTEIN"/>
    <property type="match status" value="1"/>
</dbReference>
<feature type="region of interest" description="Disordered" evidence="1">
    <location>
        <begin position="1"/>
        <end position="62"/>
    </location>
</feature>
<keyword evidence="4" id="KW-1185">Reference proteome</keyword>
<dbReference type="EMBL" id="NKXS01003090">
    <property type="protein sequence ID" value="PIN10871.1"/>
    <property type="molecule type" value="Genomic_DNA"/>
</dbReference>
<accession>A0A2G9H018</accession>
<organism evidence="3 4">
    <name type="scientific">Handroanthus impetiginosus</name>
    <dbReference type="NCBI Taxonomy" id="429701"/>
    <lineage>
        <taxon>Eukaryota</taxon>
        <taxon>Viridiplantae</taxon>
        <taxon>Streptophyta</taxon>
        <taxon>Embryophyta</taxon>
        <taxon>Tracheophyta</taxon>
        <taxon>Spermatophyta</taxon>
        <taxon>Magnoliopsida</taxon>
        <taxon>eudicotyledons</taxon>
        <taxon>Gunneridae</taxon>
        <taxon>Pentapetalae</taxon>
        <taxon>asterids</taxon>
        <taxon>lamiids</taxon>
        <taxon>Lamiales</taxon>
        <taxon>Bignoniaceae</taxon>
        <taxon>Crescentiina</taxon>
        <taxon>Tabebuia alliance</taxon>
        <taxon>Handroanthus</taxon>
    </lineage>
</organism>
<dbReference type="PANTHER" id="PTHR33143">
    <property type="entry name" value="F16F4.1 PROTEIN-RELATED"/>
    <property type="match status" value="1"/>
</dbReference>
<dbReference type="GO" id="GO:0005634">
    <property type="term" value="C:nucleus"/>
    <property type="evidence" value="ECO:0007669"/>
    <property type="project" value="TreeGrafter"/>
</dbReference>
<dbReference type="STRING" id="429701.A0A2G9H018"/>
<dbReference type="Proteomes" id="UP000231279">
    <property type="component" value="Unassembled WGS sequence"/>
</dbReference>
<comment type="caution">
    <text evidence="3">The sequence shown here is derived from an EMBL/GenBank/DDBJ whole genome shotgun (WGS) entry which is preliminary data.</text>
</comment>
<dbReference type="Pfam" id="PF05678">
    <property type="entry name" value="VQ"/>
    <property type="match status" value="1"/>
</dbReference>
<name>A0A2G9H018_9LAMI</name>
<feature type="domain" description="VQ" evidence="2">
    <location>
        <begin position="66"/>
        <end position="90"/>
    </location>
</feature>
<proteinExistence type="predicted"/>
<dbReference type="AlphaFoldDB" id="A0A2G9H018"/>